<protein>
    <recommendedName>
        <fullName evidence="4">CYIR protein</fullName>
    </recommendedName>
</protein>
<proteinExistence type="predicted"/>
<evidence type="ECO:0000313" key="2">
    <source>
        <dbReference type="EMBL" id="GAB70081.1"/>
    </source>
</evidence>
<dbReference type="AlphaFoldDB" id="K6UFG9"/>
<feature type="transmembrane region" description="Helical" evidence="1">
    <location>
        <begin position="209"/>
        <end position="228"/>
    </location>
</feature>
<gene>
    <name evidence="2" type="ORF">PCYB_008300</name>
</gene>
<dbReference type="GeneID" id="14696623"/>
<dbReference type="RefSeq" id="XP_004228299.1">
    <property type="nucleotide sequence ID" value="XM_004228251.1"/>
</dbReference>
<keyword evidence="1" id="KW-0812">Transmembrane</keyword>
<dbReference type="Proteomes" id="UP000006319">
    <property type="component" value="Unassembled WGS sequence"/>
</dbReference>
<keyword evidence="1" id="KW-0472">Membrane</keyword>
<keyword evidence="3" id="KW-1185">Reference proteome</keyword>
<sequence length="234" mass="27603">MAFKCPEVDEKNSKSNVFKLKCADKIFKPFLNHFSHFDKLDDKCLDHINKIKDPILKYISVYLVQYYKDGYEYYKDSEKKERDAACQYLKLWLHEQKDLFTYGGMCTIKLWLWNNHIRTLWTLLEEDSYHLYREYDTMHEWCKYYGYQYTKYPPGITLHNCEESISKELHSEDPLQKTIRTDCECSDYDFAVSSKITGNTPDINPTKKIAVTSGLTSVGTAGALLLLYKVINKQ</sequence>
<accession>K6UFG9</accession>
<organism evidence="2 3">
    <name type="scientific">Plasmodium cynomolgi (strain B)</name>
    <dbReference type="NCBI Taxonomy" id="1120755"/>
    <lineage>
        <taxon>Eukaryota</taxon>
        <taxon>Sar</taxon>
        <taxon>Alveolata</taxon>
        <taxon>Apicomplexa</taxon>
        <taxon>Aconoidasida</taxon>
        <taxon>Haemosporida</taxon>
        <taxon>Plasmodiidae</taxon>
        <taxon>Plasmodium</taxon>
        <taxon>Plasmodium (Plasmodium)</taxon>
    </lineage>
</organism>
<dbReference type="PhylomeDB" id="K6UFG9"/>
<evidence type="ECO:0008006" key="4">
    <source>
        <dbReference type="Google" id="ProtNLM"/>
    </source>
</evidence>
<keyword evidence="1" id="KW-1133">Transmembrane helix</keyword>
<dbReference type="VEuPathDB" id="PlasmoDB:PCYB_008300"/>
<reference evidence="2 3" key="1">
    <citation type="journal article" date="2012" name="Nat. Genet.">
        <title>Plasmodium cynomolgi genome sequences provide insight into Plasmodium vivax and the monkey malaria clade.</title>
        <authorList>
            <person name="Tachibana S."/>
            <person name="Sullivan S.A."/>
            <person name="Kawai S."/>
            <person name="Nakamura S."/>
            <person name="Kim H.R."/>
            <person name="Goto N."/>
            <person name="Arisue N."/>
            <person name="Palacpac N.M.Q."/>
            <person name="Honma H."/>
            <person name="Yagi M."/>
            <person name="Tougan T."/>
            <person name="Katakai Y."/>
            <person name="Kaneko O."/>
            <person name="Mita T."/>
            <person name="Kita K."/>
            <person name="Yasutomi Y."/>
            <person name="Sutton P.L."/>
            <person name="Shakhbatyan R."/>
            <person name="Horii T."/>
            <person name="Yasunaga T."/>
            <person name="Barnwell J.W."/>
            <person name="Escalante A.A."/>
            <person name="Carlton J.M."/>
            <person name="Tanabe K."/>
        </authorList>
    </citation>
    <scope>NUCLEOTIDE SEQUENCE [LARGE SCALE GENOMIC DNA]</scope>
    <source>
        <strain evidence="2 3">B</strain>
    </source>
</reference>
<evidence type="ECO:0000313" key="3">
    <source>
        <dbReference type="Proteomes" id="UP000006319"/>
    </source>
</evidence>
<dbReference type="KEGG" id="pcy:PCYB_008300"/>
<name>K6UFG9_PLACD</name>
<dbReference type="EMBL" id="DF158749">
    <property type="protein sequence ID" value="GAB70081.1"/>
    <property type="molecule type" value="Genomic_DNA"/>
</dbReference>
<evidence type="ECO:0000256" key="1">
    <source>
        <dbReference type="SAM" id="Phobius"/>
    </source>
</evidence>